<evidence type="ECO:0000256" key="1">
    <source>
        <dbReference type="ARBA" id="ARBA00009617"/>
    </source>
</evidence>
<comment type="similarity">
    <text evidence="1">Belongs to the sodium:galactoside symporter (TC 2.A.2) family.</text>
</comment>
<feature type="transmembrane region" description="Helical" evidence="2">
    <location>
        <begin position="433"/>
        <end position="455"/>
    </location>
</feature>
<accession>A0ABY6Q5F6</accession>
<keyword evidence="2" id="KW-1133">Transmembrane helix</keyword>
<feature type="transmembrane region" description="Helical" evidence="2">
    <location>
        <begin position="245"/>
        <end position="269"/>
    </location>
</feature>
<feature type="transmembrane region" description="Helical" evidence="2">
    <location>
        <begin position="31"/>
        <end position="61"/>
    </location>
</feature>
<feature type="transmembrane region" description="Helical" evidence="2">
    <location>
        <begin position="387"/>
        <end position="413"/>
    </location>
</feature>
<dbReference type="PANTHER" id="PTHR11328">
    <property type="entry name" value="MAJOR FACILITATOR SUPERFAMILY DOMAIN-CONTAINING PROTEIN"/>
    <property type="match status" value="1"/>
</dbReference>
<evidence type="ECO:0000313" key="3">
    <source>
        <dbReference type="EMBL" id="UZP73501.1"/>
    </source>
</evidence>
<organism evidence="3 4">
    <name type="scientific">Candidatus Paraluminiphilus aquimaris</name>
    <dbReference type="NCBI Taxonomy" id="2518994"/>
    <lineage>
        <taxon>Bacteria</taxon>
        <taxon>Pseudomonadati</taxon>
        <taxon>Pseudomonadota</taxon>
        <taxon>Gammaproteobacteria</taxon>
        <taxon>Cellvibrionales</taxon>
        <taxon>Halieaceae</taxon>
        <taxon>Candidatus Paraluminiphilus</taxon>
    </lineage>
</organism>
<feature type="transmembrane region" description="Helical" evidence="2">
    <location>
        <begin position="343"/>
        <end position="361"/>
    </location>
</feature>
<proteinExistence type="inferred from homology"/>
<feature type="transmembrane region" description="Helical" evidence="2">
    <location>
        <begin position="82"/>
        <end position="98"/>
    </location>
</feature>
<feature type="transmembrane region" description="Helical" evidence="2">
    <location>
        <begin position="194"/>
        <end position="211"/>
    </location>
</feature>
<dbReference type="InterPro" id="IPR036259">
    <property type="entry name" value="MFS_trans_sf"/>
</dbReference>
<dbReference type="SUPFAM" id="SSF103473">
    <property type="entry name" value="MFS general substrate transporter"/>
    <property type="match status" value="1"/>
</dbReference>
<dbReference type="EMBL" id="CP036501">
    <property type="protein sequence ID" value="UZP73501.1"/>
    <property type="molecule type" value="Genomic_DNA"/>
</dbReference>
<keyword evidence="3" id="KW-0813">Transport</keyword>
<gene>
    <name evidence="3" type="ORF">E0F26_01585</name>
</gene>
<feature type="transmembrane region" description="Helical" evidence="2">
    <location>
        <begin position="152"/>
        <end position="174"/>
    </location>
</feature>
<evidence type="ECO:0000256" key="2">
    <source>
        <dbReference type="SAM" id="Phobius"/>
    </source>
</evidence>
<dbReference type="Proteomes" id="UP001317963">
    <property type="component" value="Chromosome"/>
</dbReference>
<evidence type="ECO:0000313" key="4">
    <source>
        <dbReference type="Proteomes" id="UP001317963"/>
    </source>
</evidence>
<sequence>MSTKGSVSVGRKVAYGFGSVAFGVKSNGFDYFFLIFYSQVMGVSAYLVSLALMIALMVDALSDPLIGYLSDNTRSRWGRRHPFMYAAAIPAAVAYYFVWNPPAGLEGDALFPYIVTIAILVRTLITVYEIPSSSLVAEMSDDYDERTSMLSYRYFFGWTGGTLMGAFATIFILVPTATVQNGMFNVEGHGQVGAIAAMSIFLAIMISALGTHKMIPDLKPPPPARKLSLMLIYREVFETLASRSFLALFLAALFGAVASGVSTTLSFYFSTFFWGFSTEQIGLISLSVVISALMAFFISPAISRRLGKKRGAITIGLMAFTVAPAPILMRLLGLMPENSDPMLFPLVLSIIVVDVALIIAYQTLSSSMIADLVEEAEIKTQRRSEGVFFASVTFVRKVTQGIGAAVAGVLLTISQFPAGATPDQVPEAVLTTFGWLYVPVIFGLWMIMVACLSLYSVDRHRHEANLETLAKRS</sequence>
<reference evidence="3 4" key="1">
    <citation type="submission" date="2019-02" db="EMBL/GenBank/DDBJ databases">
        <title>Halieaceae_genomes.</title>
        <authorList>
            <person name="Li S.-H."/>
        </authorList>
    </citation>
    <scope>NUCLEOTIDE SEQUENCE [LARGE SCALE GENOMIC DNA]</scope>
    <source>
        <strain evidence="3 4">JH123</strain>
    </source>
</reference>
<feature type="transmembrane region" description="Helical" evidence="2">
    <location>
        <begin position="281"/>
        <end position="299"/>
    </location>
</feature>
<name>A0ABY6Q5F6_9GAMM</name>
<keyword evidence="2" id="KW-0812">Transmembrane</keyword>
<keyword evidence="4" id="KW-1185">Reference proteome</keyword>
<dbReference type="InterPro" id="IPR039672">
    <property type="entry name" value="MFS_2"/>
</dbReference>
<protein>
    <submittedName>
        <fullName evidence="3">Sugar transporter</fullName>
    </submittedName>
</protein>
<feature type="transmembrane region" description="Helical" evidence="2">
    <location>
        <begin position="311"/>
        <end position="331"/>
    </location>
</feature>
<dbReference type="PANTHER" id="PTHR11328:SF24">
    <property type="entry name" value="MAJOR FACILITATOR SUPERFAMILY (MFS) PROFILE DOMAIN-CONTAINING PROTEIN"/>
    <property type="match status" value="1"/>
</dbReference>
<dbReference type="RefSeq" id="WP_279242294.1">
    <property type="nucleotide sequence ID" value="NZ_CP036501.1"/>
</dbReference>
<feature type="transmembrane region" description="Helical" evidence="2">
    <location>
        <begin position="110"/>
        <end position="131"/>
    </location>
</feature>
<dbReference type="Gene3D" id="1.20.1250.20">
    <property type="entry name" value="MFS general substrate transporter like domains"/>
    <property type="match status" value="2"/>
</dbReference>
<keyword evidence="3" id="KW-0762">Sugar transport</keyword>
<dbReference type="Pfam" id="PF13347">
    <property type="entry name" value="MFS_2"/>
    <property type="match status" value="1"/>
</dbReference>
<keyword evidence="2" id="KW-0472">Membrane</keyword>